<gene>
    <name evidence="9" type="ORF">GGR04_000311</name>
</gene>
<feature type="compositionally biased region" description="Pro residues" evidence="7">
    <location>
        <begin position="284"/>
        <end position="305"/>
    </location>
</feature>
<dbReference type="SUPFAM" id="SSF46626">
    <property type="entry name" value="Cytochrome c"/>
    <property type="match status" value="1"/>
</dbReference>
<keyword evidence="1" id="KW-0813">Transport</keyword>
<evidence type="ECO:0000256" key="2">
    <source>
        <dbReference type="ARBA" id="ARBA00022617"/>
    </source>
</evidence>
<keyword evidence="5 6" id="KW-0408">Iron</keyword>
<feature type="compositionally biased region" description="Low complexity" evidence="7">
    <location>
        <begin position="183"/>
        <end position="220"/>
    </location>
</feature>
<comment type="caution">
    <text evidence="9">The sequence shown here is derived from an EMBL/GenBank/DDBJ whole genome shotgun (WGS) entry which is preliminary data.</text>
</comment>
<dbReference type="InterPro" id="IPR036909">
    <property type="entry name" value="Cyt_c-like_dom_sf"/>
</dbReference>
<dbReference type="RefSeq" id="WP_183197172.1">
    <property type="nucleotide sequence ID" value="NZ_JACIEK010000001.1"/>
</dbReference>
<dbReference type="Proteomes" id="UP000542776">
    <property type="component" value="Unassembled WGS sequence"/>
</dbReference>
<dbReference type="GO" id="GO:0009055">
    <property type="term" value="F:electron transfer activity"/>
    <property type="evidence" value="ECO:0007669"/>
    <property type="project" value="InterPro"/>
</dbReference>
<dbReference type="GO" id="GO:0046872">
    <property type="term" value="F:metal ion binding"/>
    <property type="evidence" value="ECO:0007669"/>
    <property type="project" value="UniProtKB-KW"/>
</dbReference>
<keyword evidence="10" id="KW-1185">Reference proteome</keyword>
<dbReference type="Gene3D" id="1.10.760.10">
    <property type="entry name" value="Cytochrome c-like domain"/>
    <property type="match status" value="1"/>
</dbReference>
<keyword evidence="4" id="KW-0249">Electron transport</keyword>
<evidence type="ECO:0000256" key="4">
    <source>
        <dbReference type="ARBA" id="ARBA00022982"/>
    </source>
</evidence>
<dbReference type="EMBL" id="JACIEK010000001">
    <property type="protein sequence ID" value="MBB3996490.1"/>
    <property type="molecule type" value="Genomic_DNA"/>
</dbReference>
<evidence type="ECO:0000256" key="3">
    <source>
        <dbReference type="ARBA" id="ARBA00022723"/>
    </source>
</evidence>
<organism evidence="9 10">
    <name type="scientific">Aureimonas pseudogalii</name>
    <dbReference type="NCBI Taxonomy" id="1744844"/>
    <lineage>
        <taxon>Bacteria</taxon>
        <taxon>Pseudomonadati</taxon>
        <taxon>Pseudomonadota</taxon>
        <taxon>Alphaproteobacteria</taxon>
        <taxon>Hyphomicrobiales</taxon>
        <taxon>Aurantimonadaceae</taxon>
        <taxon>Aureimonas</taxon>
    </lineage>
</organism>
<accession>A0A7W6E848</accession>
<evidence type="ECO:0000256" key="6">
    <source>
        <dbReference type="PROSITE-ProRule" id="PRU00433"/>
    </source>
</evidence>
<evidence type="ECO:0000256" key="1">
    <source>
        <dbReference type="ARBA" id="ARBA00022448"/>
    </source>
</evidence>
<evidence type="ECO:0000256" key="5">
    <source>
        <dbReference type="ARBA" id="ARBA00023004"/>
    </source>
</evidence>
<protein>
    <submittedName>
        <fullName evidence="9">Cytochrome c</fullName>
    </submittedName>
</protein>
<dbReference type="AlphaFoldDB" id="A0A7W6E848"/>
<feature type="domain" description="Cytochrome c" evidence="8">
    <location>
        <begin position="71"/>
        <end position="175"/>
    </location>
</feature>
<dbReference type="InterPro" id="IPR009056">
    <property type="entry name" value="Cyt_c-like_dom"/>
</dbReference>
<evidence type="ECO:0000313" key="10">
    <source>
        <dbReference type="Proteomes" id="UP000542776"/>
    </source>
</evidence>
<sequence length="305" mass="29960">MNSFEANKIFGALLGTVFVLFGGSLLAEGIFHSEAPEKPGFAIAAAEPTEGGAAAPAAAGVTPVGQIMQTASAEAGAAIFKRCQACHSGEKGGPNKVGPDLWDVVNRPMASHEGFAYSAAMTEFSQGKTVVWDWDHLNHFLHGPKQYIKGTAMGFAGLPKDQERADLMAYLRSLSDNPPALPAADAGATEASAEGPAAEGAAVPAGDASAAPTTAPATSTNPMTVPGDAVSQPQSGGTTDQTTGAAPTAPPSGSTPATGGNATSAPAAAPTPPAAPGETAPAAPAQPAPAAQPAPDAPAAPAPAQ</sequence>
<keyword evidence="2 6" id="KW-0349">Heme</keyword>
<evidence type="ECO:0000259" key="8">
    <source>
        <dbReference type="PROSITE" id="PS51007"/>
    </source>
</evidence>
<reference evidence="9 10" key="1">
    <citation type="submission" date="2020-08" db="EMBL/GenBank/DDBJ databases">
        <title>Genomic Encyclopedia of Type Strains, Phase IV (KMG-IV): sequencing the most valuable type-strain genomes for metagenomic binning, comparative biology and taxonomic classification.</title>
        <authorList>
            <person name="Goeker M."/>
        </authorList>
    </citation>
    <scope>NUCLEOTIDE SEQUENCE [LARGE SCALE GENOMIC DNA]</scope>
    <source>
        <strain evidence="9 10">DSM 102238</strain>
    </source>
</reference>
<keyword evidence="3 6" id="KW-0479">Metal-binding</keyword>
<dbReference type="PROSITE" id="PS51007">
    <property type="entry name" value="CYTC"/>
    <property type="match status" value="1"/>
</dbReference>
<dbReference type="InterPro" id="IPR002327">
    <property type="entry name" value="Cyt_c_1A/1B"/>
</dbReference>
<evidence type="ECO:0000256" key="7">
    <source>
        <dbReference type="SAM" id="MobiDB-lite"/>
    </source>
</evidence>
<name>A0A7W6E848_9HYPH</name>
<feature type="compositionally biased region" description="Low complexity" evidence="7">
    <location>
        <begin position="231"/>
        <end position="268"/>
    </location>
</feature>
<feature type="region of interest" description="Disordered" evidence="7">
    <location>
        <begin position="181"/>
        <end position="305"/>
    </location>
</feature>
<dbReference type="PRINTS" id="PR00604">
    <property type="entry name" value="CYTCHRMECIAB"/>
</dbReference>
<dbReference type="Pfam" id="PF00034">
    <property type="entry name" value="Cytochrom_C"/>
    <property type="match status" value="1"/>
</dbReference>
<proteinExistence type="predicted"/>
<dbReference type="PANTHER" id="PTHR11961">
    <property type="entry name" value="CYTOCHROME C"/>
    <property type="match status" value="1"/>
</dbReference>
<evidence type="ECO:0000313" key="9">
    <source>
        <dbReference type="EMBL" id="MBB3996490.1"/>
    </source>
</evidence>
<dbReference type="GO" id="GO:0020037">
    <property type="term" value="F:heme binding"/>
    <property type="evidence" value="ECO:0007669"/>
    <property type="project" value="InterPro"/>
</dbReference>